<feature type="compositionally biased region" description="Basic and acidic residues" evidence="1">
    <location>
        <begin position="484"/>
        <end position="526"/>
    </location>
</feature>
<dbReference type="Proteomes" id="UP001309876">
    <property type="component" value="Unassembled WGS sequence"/>
</dbReference>
<sequence length="1009" mass="113711">MVNQAPAVQPSSLTNNKQLRTPPSEPMDESTSKMDKPQAIEPLPTASSTDKSDDKQTQDEAKIKSKDENKREAKDQASQTTDSRDEAEKSTAADSPESKEKPKDKDDDKTKDDAKTYAKDDKKDEEKDDKKDEEKDKKKSLPRGMKADTKLLWAKTDAQCKCCTVWQDKDPDDGKNVEESDECLQHAIVVRKKRVHEGNRKPLKVDSIVVHSPLVKKALQGVFTGYPDLVIDLEELVFDAPFAPFFHRWAQFEKAFKEETDEMTKSHMKLLYDALDSELAKPIQRHNDLVRHKAIDFELLWTLFSPGTLMYSHDNGHDRLYETCDCEYYADLGGMKFIIRCNEINWDGEKFGKVMLSEEISKFKGTRQITTLPSYPLRFHAKSEQLKTKCIERGRRFQALAGVYCKDYKGTAVEYTKYAYQSVKTKRQLEGRIMLDEELFAKFNPDESRSMRELEDDDEDVKQAEAEASARLIEQAEKAKEALKKVEEEEKKKQQEEEAKKQKETDGKSETATKSEAESESKEKTQEAAADASQSEPDKAKSEVSSDEVKVEVPVKSTKSSTTDGADVVQASADIKKEAEASTTSTDSEGAPTPTESVDEPKAFSNTEKQELKDDQLVICNSWLRGYSLSHQKWCSFSVDHISDVSWNDNAFASLSLPCEYRELILATIQSQIRQNQWKQKMEQVEKEQKPLSALYEKTEDATDEEDDNPAEFDDFIAQKGRGYIMLFSGNPGVGKTATAESIAELLHVPLCIISVGNLGTTAESVESALQDILELASKWNAVLLLDEADIFLEQRTRHDLHRNAVVSVFLRLLEYYQGVLCLTTNRSEEIDVAFHSRIHISLPFPDLTEGNREQIWRHFANITNAKHEAGAMRRKVAADEKKNKNTTTTTTATTDTNLPTPAPEDSTTLTNGTKTPTSPSSPNPPPSEHLTHHSHDATTDTLIDISPTDFRKLSQTQLNGRQIKNAFKTAVLLASYKKEKVQMKHVKTALKTIDGNGLGKREVGGMYY</sequence>
<accession>A0AAN7T261</accession>
<dbReference type="InterPro" id="IPR027417">
    <property type="entry name" value="P-loop_NTPase"/>
</dbReference>
<evidence type="ECO:0000313" key="3">
    <source>
        <dbReference type="EMBL" id="KAK5088056.1"/>
    </source>
</evidence>
<feature type="compositionally biased region" description="Basic and acidic residues" evidence="1">
    <location>
        <begin position="868"/>
        <end position="884"/>
    </location>
</feature>
<dbReference type="GO" id="GO:0005524">
    <property type="term" value="F:ATP binding"/>
    <property type="evidence" value="ECO:0007669"/>
    <property type="project" value="InterPro"/>
</dbReference>
<evidence type="ECO:0000259" key="2">
    <source>
        <dbReference type="SMART" id="SM00382"/>
    </source>
</evidence>
<evidence type="ECO:0000313" key="4">
    <source>
        <dbReference type="Proteomes" id="UP001309876"/>
    </source>
</evidence>
<feature type="region of interest" description="Disordered" evidence="1">
    <location>
        <begin position="868"/>
        <end position="934"/>
    </location>
</feature>
<dbReference type="CDD" id="cd19481">
    <property type="entry name" value="RecA-like_protease"/>
    <property type="match status" value="1"/>
</dbReference>
<dbReference type="SMART" id="SM00382">
    <property type="entry name" value="AAA"/>
    <property type="match status" value="1"/>
</dbReference>
<protein>
    <recommendedName>
        <fullName evidence="2">AAA+ ATPase domain-containing protein</fullName>
    </recommendedName>
</protein>
<dbReference type="AlphaFoldDB" id="A0AAN7T261"/>
<dbReference type="EMBL" id="JAVRRJ010000002">
    <property type="protein sequence ID" value="KAK5088056.1"/>
    <property type="molecule type" value="Genomic_DNA"/>
</dbReference>
<feature type="region of interest" description="Disordered" evidence="1">
    <location>
        <begin position="484"/>
        <end position="609"/>
    </location>
</feature>
<dbReference type="PANTHER" id="PTHR46411:SF3">
    <property type="entry name" value="AAA+ ATPASE DOMAIN-CONTAINING PROTEIN"/>
    <property type="match status" value="1"/>
</dbReference>
<name>A0AAN7T261_9EURO</name>
<dbReference type="Pfam" id="PF23232">
    <property type="entry name" value="AAA_lid_13"/>
    <property type="match status" value="1"/>
</dbReference>
<feature type="region of interest" description="Disordered" evidence="1">
    <location>
        <begin position="446"/>
        <end position="465"/>
    </location>
</feature>
<keyword evidence="4" id="KW-1185">Reference proteome</keyword>
<evidence type="ECO:0000256" key="1">
    <source>
        <dbReference type="SAM" id="MobiDB-lite"/>
    </source>
</evidence>
<feature type="region of interest" description="Disordered" evidence="1">
    <location>
        <begin position="1"/>
        <end position="143"/>
    </location>
</feature>
<organism evidence="3 4">
    <name type="scientific">Lithohypha guttulata</name>
    <dbReference type="NCBI Taxonomy" id="1690604"/>
    <lineage>
        <taxon>Eukaryota</taxon>
        <taxon>Fungi</taxon>
        <taxon>Dikarya</taxon>
        <taxon>Ascomycota</taxon>
        <taxon>Pezizomycotina</taxon>
        <taxon>Eurotiomycetes</taxon>
        <taxon>Chaetothyriomycetidae</taxon>
        <taxon>Chaetothyriales</taxon>
        <taxon>Trichomeriaceae</taxon>
        <taxon>Lithohypha</taxon>
    </lineage>
</organism>
<dbReference type="InterPro" id="IPR003959">
    <property type="entry name" value="ATPase_AAA_core"/>
</dbReference>
<dbReference type="InterPro" id="IPR056599">
    <property type="entry name" value="AAA_lid_fung"/>
</dbReference>
<feature type="domain" description="AAA+ ATPase" evidence="2">
    <location>
        <begin position="722"/>
        <end position="845"/>
    </location>
</feature>
<comment type="caution">
    <text evidence="3">The sequence shown here is derived from an EMBL/GenBank/DDBJ whole genome shotgun (WGS) entry which is preliminary data.</text>
</comment>
<feature type="compositionally biased region" description="Basic and acidic residues" evidence="1">
    <location>
        <begin position="536"/>
        <end position="553"/>
    </location>
</feature>
<dbReference type="InterPro" id="IPR054289">
    <property type="entry name" value="DUF7025"/>
</dbReference>
<dbReference type="PANTHER" id="PTHR46411">
    <property type="entry name" value="FAMILY ATPASE, PUTATIVE-RELATED"/>
    <property type="match status" value="1"/>
</dbReference>
<feature type="compositionally biased region" description="Basic and acidic residues" evidence="1">
    <location>
        <begin position="50"/>
        <end position="75"/>
    </location>
</feature>
<proteinExistence type="predicted"/>
<feature type="compositionally biased region" description="Low complexity" evidence="1">
    <location>
        <begin position="886"/>
        <end position="900"/>
    </location>
</feature>
<dbReference type="Pfam" id="PF00004">
    <property type="entry name" value="AAA"/>
    <property type="match status" value="1"/>
</dbReference>
<feature type="compositionally biased region" description="Basic and acidic residues" evidence="1">
    <location>
        <begin position="82"/>
        <end position="143"/>
    </location>
</feature>
<dbReference type="InterPro" id="IPR003593">
    <property type="entry name" value="AAA+_ATPase"/>
</dbReference>
<dbReference type="Pfam" id="PF22942">
    <property type="entry name" value="DUF7025"/>
    <property type="match status" value="1"/>
</dbReference>
<feature type="compositionally biased region" description="Polar residues" evidence="1">
    <location>
        <begin position="9"/>
        <end position="21"/>
    </location>
</feature>
<dbReference type="SUPFAM" id="SSF52540">
    <property type="entry name" value="P-loop containing nucleoside triphosphate hydrolases"/>
    <property type="match status" value="1"/>
</dbReference>
<dbReference type="Gene3D" id="3.40.50.300">
    <property type="entry name" value="P-loop containing nucleotide triphosphate hydrolases"/>
    <property type="match status" value="1"/>
</dbReference>
<dbReference type="GO" id="GO:0016887">
    <property type="term" value="F:ATP hydrolysis activity"/>
    <property type="evidence" value="ECO:0007669"/>
    <property type="project" value="InterPro"/>
</dbReference>
<reference evidence="3 4" key="1">
    <citation type="submission" date="2023-08" db="EMBL/GenBank/DDBJ databases">
        <title>Black Yeasts Isolated from many extreme environments.</title>
        <authorList>
            <person name="Coleine C."/>
            <person name="Stajich J.E."/>
            <person name="Selbmann L."/>
        </authorList>
    </citation>
    <scope>NUCLEOTIDE SEQUENCE [LARGE SCALE GENOMIC DNA]</scope>
    <source>
        <strain evidence="3 4">CCFEE 5910</strain>
    </source>
</reference>
<gene>
    <name evidence="3" type="ORF">LTR05_002272</name>
</gene>